<dbReference type="Pfam" id="PF12273">
    <property type="entry name" value="RCR"/>
    <property type="match status" value="1"/>
</dbReference>
<keyword evidence="4" id="KW-1185">Reference proteome</keyword>
<keyword evidence="2" id="KW-0812">Transmembrane</keyword>
<evidence type="ECO:0000256" key="1">
    <source>
        <dbReference type="SAM" id="MobiDB-lite"/>
    </source>
</evidence>
<dbReference type="SUPFAM" id="SSF81321">
    <property type="entry name" value="Family A G protein-coupled receptor-like"/>
    <property type="match status" value="1"/>
</dbReference>
<proteinExistence type="predicted"/>
<keyword evidence="2" id="KW-1133">Transmembrane helix</keyword>
<organism evidence="3 4">
    <name type="scientific">Trichodelitschia bisporula</name>
    <dbReference type="NCBI Taxonomy" id="703511"/>
    <lineage>
        <taxon>Eukaryota</taxon>
        <taxon>Fungi</taxon>
        <taxon>Dikarya</taxon>
        <taxon>Ascomycota</taxon>
        <taxon>Pezizomycotina</taxon>
        <taxon>Dothideomycetes</taxon>
        <taxon>Dothideomycetes incertae sedis</taxon>
        <taxon>Phaeotrichales</taxon>
        <taxon>Phaeotrichaceae</taxon>
        <taxon>Trichodelitschia</taxon>
    </lineage>
</organism>
<keyword evidence="2" id="KW-0472">Membrane</keyword>
<name>A0A6G1I2M1_9PEZI</name>
<sequence length="173" mass="19165">MGLIERTPSLQPRQTTTLPSGGSPSQTVYCDFYYGSCSTSSWDNWVRWVVLVVVILTFLLAFCLCSCFTARRRRRMGQRPYYGTRWASQNRWGGGPPGQNPPNGQYGQAAPHYQPPPPQYSAAPPPGHMGFYHHENGVELQQPKNTYNPHPNQAGGPIEFPAGPATQSTGVIR</sequence>
<reference evidence="3" key="1">
    <citation type="journal article" date="2020" name="Stud. Mycol.">
        <title>101 Dothideomycetes genomes: a test case for predicting lifestyles and emergence of pathogens.</title>
        <authorList>
            <person name="Haridas S."/>
            <person name="Albert R."/>
            <person name="Binder M."/>
            <person name="Bloem J."/>
            <person name="Labutti K."/>
            <person name="Salamov A."/>
            <person name="Andreopoulos B."/>
            <person name="Baker S."/>
            <person name="Barry K."/>
            <person name="Bills G."/>
            <person name="Bluhm B."/>
            <person name="Cannon C."/>
            <person name="Castanera R."/>
            <person name="Culley D."/>
            <person name="Daum C."/>
            <person name="Ezra D."/>
            <person name="Gonzalez J."/>
            <person name="Henrissat B."/>
            <person name="Kuo A."/>
            <person name="Liang C."/>
            <person name="Lipzen A."/>
            <person name="Lutzoni F."/>
            <person name="Magnuson J."/>
            <person name="Mondo S."/>
            <person name="Nolan M."/>
            <person name="Ohm R."/>
            <person name="Pangilinan J."/>
            <person name="Park H.-J."/>
            <person name="Ramirez L."/>
            <person name="Alfaro M."/>
            <person name="Sun H."/>
            <person name="Tritt A."/>
            <person name="Yoshinaga Y."/>
            <person name="Zwiers L.-H."/>
            <person name="Turgeon B."/>
            <person name="Goodwin S."/>
            <person name="Spatafora J."/>
            <person name="Crous P."/>
            <person name="Grigoriev I."/>
        </authorList>
    </citation>
    <scope>NUCLEOTIDE SEQUENCE</scope>
    <source>
        <strain evidence="3">CBS 262.69</strain>
    </source>
</reference>
<feature type="compositionally biased region" description="Low complexity" evidence="1">
    <location>
        <begin position="101"/>
        <end position="112"/>
    </location>
</feature>
<dbReference type="GO" id="GO:0016192">
    <property type="term" value="P:vesicle-mediated transport"/>
    <property type="evidence" value="ECO:0007669"/>
    <property type="project" value="TreeGrafter"/>
</dbReference>
<dbReference type="PANTHER" id="PTHR28187:SF1">
    <property type="entry name" value="PROTEIN RCR1-RELATED"/>
    <property type="match status" value="1"/>
</dbReference>
<dbReference type="Proteomes" id="UP000799640">
    <property type="component" value="Unassembled WGS sequence"/>
</dbReference>
<protein>
    <submittedName>
        <fullName evidence="3">Uncharacterized protein</fullName>
    </submittedName>
</protein>
<evidence type="ECO:0000256" key="2">
    <source>
        <dbReference type="SAM" id="Phobius"/>
    </source>
</evidence>
<dbReference type="InterPro" id="IPR020999">
    <property type="entry name" value="Chitin_synth_reg_RCR"/>
</dbReference>
<evidence type="ECO:0000313" key="3">
    <source>
        <dbReference type="EMBL" id="KAF2402319.1"/>
    </source>
</evidence>
<accession>A0A6G1I2M1</accession>
<feature type="region of interest" description="Disordered" evidence="1">
    <location>
        <begin position="86"/>
        <end position="173"/>
    </location>
</feature>
<gene>
    <name evidence="3" type="ORF">EJ06DRAFT_554974</name>
</gene>
<feature type="region of interest" description="Disordered" evidence="1">
    <location>
        <begin position="1"/>
        <end position="23"/>
    </location>
</feature>
<dbReference type="PANTHER" id="PTHR28187">
    <property type="entry name" value="PROTEIN RCR1-RELATED"/>
    <property type="match status" value="1"/>
</dbReference>
<feature type="compositionally biased region" description="Pro residues" evidence="1">
    <location>
        <begin position="113"/>
        <end position="127"/>
    </location>
</feature>
<evidence type="ECO:0000313" key="4">
    <source>
        <dbReference type="Proteomes" id="UP000799640"/>
    </source>
</evidence>
<dbReference type="AlphaFoldDB" id="A0A6G1I2M1"/>
<feature type="compositionally biased region" description="Polar residues" evidence="1">
    <location>
        <begin position="142"/>
        <end position="151"/>
    </location>
</feature>
<feature type="compositionally biased region" description="Polar residues" evidence="1">
    <location>
        <begin position="8"/>
        <end position="23"/>
    </location>
</feature>
<feature type="transmembrane region" description="Helical" evidence="2">
    <location>
        <begin position="48"/>
        <end position="70"/>
    </location>
</feature>
<dbReference type="EMBL" id="ML996691">
    <property type="protein sequence ID" value="KAF2402319.1"/>
    <property type="molecule type" value="Genomic_DNA"/>
</dbReference>